<organism evidence="2 3">
    <name type="scientific">Lojkania enalia</name>
    <dbReference type="NCBI Taxonomy" id="147567"/>
    <lineage>
        <taxon>Eukaryota</taxon>
        <taxon>Fungi</taxon>
        <taxon>Dikarya</taxon>
        <taxon>Ascomycota</taxon>
        <taxon>Pezizomycotina</taxon>
        <taxon>Dothideomycetes</taxon>
        <taxon>Pleosporomycetidae</taxon>
        <taxon>Pleosporales</taxon>
        <taxon>Pleosporales incertae sedis</taxon>
        <taxon>Lojkania</taxon>
    </lineage>
</organism>
<evidence type="ECO:0000256" key="1">
    <source>
        <dbReference type="SAM" id="Phobius"/>
    </source>
</evidence>
<keyword evidence="1" id="KW-0812">Transmembrane</keyword>
<dbReference type="EMBL" id="ML986645">
    <property type="protein sequence ID" value="KAF2262063.1"/>
    <property type="molecule type" value="Genomic_DNA"/>
</dbReference>
<comment type="caution">
    <text evidence="2">The sequence shown here is derived from an EMBL/GenBank/DDBJ whole genome shotgun (WGS) entry which is preliminary data.</text>
</comment>
<gene>
    <name evidence="2" type="ORF">CC78DRAFT_326300</name>
</gene>
<keyword evidence="1" id="KW-0472">Membrane</keyword>
<accession>A0A9P4N205</accession>
<evidence type="ECO:0000313" key="3">
    <source>
        <dbReference type="Proteomes" id="UP000800093"/>
    </source>
</evidence>
<sequence>MPTTHYTWLSSGATLEWPPPPSLSISVAFCNNDALNRAIRLFPSFLFCFRQKWADVWTDIVYLFLFCFVCFWVWVIEGAGYVAPRGLDA</sequence>
<dbReference type="Proteomes" id="UP000800093">
    <property type="component" value="Unassembled WGS sequence"/>
</dbReference>
<protein>
    <submittedName>
        <fullName evidence="2">Uncharacterized protein</fullName>
    </submittedName>
</protein>
<proteinExistence type="predicted"/>
<keyword evidence="1" id="KW-1133">Transmembrane helix</keyword>
<evidence type="ECO:0000313" key="2">
    <source>
        <dbReference type="EMBL" id="KAF2262063.1"/>
    </source>
</evidence>
<dbReference type="AlphaFoldDB" id="A0A9P4N205"/>
<keyword evidence="3" id="KW-1185">Reference proteome</keyword>
<feature type="transmembrane region" description="Helical" evidence="1">
    <location>
        <begin position="60"/>
        <end position="83"/>
    </location>
</feature>
<reference evidence="3" key="1">
    <citation type="journal article" date="2020" name="Stud. Mycol.">
        <title>101 Dothideomycetes genomes: A test case for predicting lifestyles and emergence of pathogens.</title>
        <authorList>
            <person name="Haridas S."/>
            <person name="Albert R."/>
            <person name="Binder M."/>
            <person name="Bloem J."/>
            <person name="LaButti K."/>
            <person name="Salamov A."/>
            <person name="Andreopoulos B."/>
            <person name="Baker S."/>
            <person name="Barry K."/>
            <person name="Bills G."/>
            <person name="Bluhm B."/>
            <person name="Cannon C."/>
            <person name="Castanera R."/>
            <person name="Culley D."/>
            <person name="Daum C."/>
            <person name="Ezra D."/>
            <person name="Gonzalez J."/>
            <person name="Henrissat B."/>
            <person name="Kuo A."/>
            <person name="Liang C."/>
            <person name="Lipzen A."/>
            <person name="Lutzoni F."/>
            <person name="Magnuson J."/>
            <person name="Mondo S."/>
            <person name="Nolan M."/>
            <person name="Ohm R."/>
            <person name="Pangilinan J."/>
            <person name="Park H.-J."/>
            <person name="Ramirez L."/>
            <person name="Alfaro M."/>
            <person name="Sun H."/>
            <person name="Tritt A."/>
            <person name="Yoshinaga Y."/>
            <person name="Zwiers L.-H."/>
            <person name="Turgeon B."/>
            <person name="Goodwin S."/>
            <person name="Spatafora J."/>
            <person name="Crous P."/>
            <person name="Grigoriev I."/>
        </authorList>
    </citation>
    <scope>NUCLEOTIDE SEQUENCE [LARGE SCALE GENOMIC DNA]</scope>
    <source>
        <strain evidence="3">CBS 304.66</strain>
    </source>
</reference>
<name>A0A9P4N205_9PLEO</name>